<dbReference type="STRING" id="341454.A0A4S2MJ47"/>
<name>A0A4S2MJ47_9PEZI</name>
<feature type="compositionally biased region" description="Gly residues" evidence="2">
    <location>
        <begin position="396"/>
        <end position="405"/>
    </location>
</feature>
<keyword evidence="1" id="KW-0732">Signal</keyword>
<dbReference type="PANTHER" id="PTHR24373:SF275">
    <property type="entry name" value="TIR DOMAIN-CONTAINING PROTEIN"/>
    <property type="match status" value="1"/>
</dbReference>
<dbReference type="Proteomes" id="UP000298138">
    <property type="component" value="Unassembled WGS sequence"/>
</dbReference>
<dbReference type="InterPro" id="IPR032675">
    <property type="entry name" value="LRR_dom_sf"/>
</dbReference>
<dbReference type="PANTHER" id="PTHR24373">
    <property type="entry name" value="SLIT RELATED LEUCINE-RICH REPEAT NEURONAL PROTEIN"/>
    <property type="match status" value="1"/>
</dbReference>
<dbReference type="InterPro" id="IPR050328">
    <property type="entry name" value="Dev_Immune_Receptor"/>
</dbReference>
<evidence type="ECO:0000256" key="2">
    <source>
        <dbReference type="SAM" id="MobiDB-lite"/>
    </source>
</evidence>
<evidence type="ECO:0000313" key="3">
    <source>
        <dbReference type="EMBL" id="TGZ76843.1"/>
    </source>
</evidence>
<evidence type="ECO:0000313" key="4">
    <source>
        <dbReference type="Proteomes" id="UP000298138"/>
    </source>
</evidence>
<evidence type="ECO:0008006" key="5">
    <source>
        <dbReference type="Google" id="ProtNLM"/>
    </source>
</evidence>
<evidence type="ECO:0000256" key="1">
    <source>
        <dbReference type="ARBA" id="ARBA00022729"/>
    </source>
</evidence>
<proteinExistence type="predicted"/>
<feature type="region of interest" description="Disordered" evidence="2">
    <location>
        <begin position="390"/>
        <end position="409"/>
    </location>
</feature>
<organism evidence="3 4">
    <name type="scientific">Ascodesmis nigricans</name>
    <dbReference type="NCBI Taxonomy" id="341454"/>
    <lineage>
        <taxon>Eukaryota</taxon>
        <taxon>Fungi</taxon>
        <taxon>Dikarya</taxon>
        <taxon>Ascomycota</taxon>
        <taxon>Pezizomycotina</taxon>
        <taxon>Pezizomycetes</taxon>
        <taxon>Pezizales</taxon>
        <taxon>Ascodesmidaceae</taxon>
        <taxon>Ascodesmis</taxon>
    </lineage>
</organism>
<dbReference type="SUPFAM" id="SSF52047">
    <property type="entry name" value="RNI-like"/>
    <property type="match status" value="1"/>
</dbReference>
<dbReference type="AlphaFoldDB" id="A0A4S2MJ47"/>
<sequence length="473" mass="51995">MTMTDDDELPTYATAITRNPLPLLFPYLPPSSIFPLLLTSKAHYNSLLPLLYDSPHTFFHLGSRTPFKSLLLFLRTLSTTPHPIPWTRHLSLRTTSPNLYSHLPPTWLHDLLTQLPNLETLDLGNFPLLDHTALHSITTPHQTLHTLNLSSITTLTSPALSHLLLHLPSLRDLNLSSTPSAASPTVFTALSNLRYLDTLALQNLELTCTTPGFLSLLQTKGTSLRSLDLRRNLLTAPLIGTLTAFCVAPPAYDGALENEPVERGLTHLRICGNALGAEAVGGVVRTGRLVTLDVGRQYGGGEREMVQMGIQLVPVLAVYAFSTLRTLRIQANAVMVEGGMKRGVLRRLETLVLCDTPYWAPGDQTARLVTFLCPDTDPRDRVKVVELEMAGEEGEGSTGGGGAGGFSFFDDEDVQEEREERMEMLEEVRKARRLEAGRGGERIRVRVVRDLAGGEGREVGCEGERWGVVREGV</sequence>
<keyword evidence="4" id="KW-1185">Reference proteome</keyword>
<gene>
    <name evidence="3" type="ORF">EX30DRAFT_375163</name>
</gene>
<protein>
    <recommendedName>
        <fullName evidence="5">RNI-like protein</fullName>
    </recommendedName>
</protein>
<dbReference type="EMBL" id="ML220165">
    <property type="protein sequence ID" value="TGZ76843.1"/>
    <property type="molecule type" value="Genomic_DNA"/>
</dbReference>
<dbReference type="OrthoDB" id="408631at2759"/>
<dbReference type="InParanoid" id="A0A4S2MJ47"/>
<accession>A0A4S2MJ47</accession>
<dbReference type="Gene3D" id="3.80.10.10">
    <property type="entry name" value="Ribonuclease Inhibitor"/>
    <property type="match status" value="1"/>
</dbReference>
<reference evidence="3 4" key="1">
    <citation type="submission" date="2019-04" db="EMBL/GenBank/DDBJ databases">
        <title>Comparative genomics and transcriptomics to analyze fruiting body development in filamentous ascomycetes.</title>
        <authorList>
            <consortium name="DOE Joint Genome Institute"/>
            <person name="Lutkenhaus R."/>
            <person name="Traeger S."/>
            <person name="Breuer J."/>
            <person name="Kuo A."/>
            <person name="Lipzen A."/>
            <person name="Pangilinan J."/>
            <person name="Dilworth D."/>
            <person name="Sandor L."/>
            <person name="Poggeler S."/>
            <person name="Barry K."/>
            <person name="Grigoriev I.V."/>
            <person name="Nowrousian M."/>
        </authorList>
    </citation>
    <scope>NUCLEOTIDE SEQUENCE [LARGE SCALE GENOMIC DNA]</scope>
    <source>
        <strain evidence="3 4">CBS 389.68</strain>
    </source>
</reference>